<dbReference type="Proteomes" id="UP000295274">
    <property type="component" value="Unassembled WGS sequence"/>
</dbReference>
<evidence type="ECO:0000256" key="10">
    <source>
        <dbReference type="HAMAP-Rule" id="MF_00097"/>
    </source>
</evidence>
<evidence type="ECO:0000256" key="9">
    <source>
        <dbReference type="ARBA" id="ARBA00047883"/>
    </source>
</evidence>
<evidence type="ECO:0000313" key="14">
    <source>
        <dbReference type="EMBL" id="TDS15043.1"/>
    </source>
</evidence>
<evidence type="ECO:0000256" key="7">
    <source>
        <dbReference type="ARBA" id="ARBA00047334"/>
    </source>
</evidence>
<dbReference type="Pfam" id="PF02581">
    <property type="entry name" value="TMP-TENI"/>
    <property type="match status" value="1"/>
</dbReference>
<evidence type="ECO:0000256" key="12">
    <source>
        <dbReference type="RuleBase" id="RU004253"/>
    </source>
</evidence>
<dbReference type="UniPathway" id="UPA00060">
    <property type="reaction ID" value="UER00141"/>
</dbReference>
<dbReference type="PANTHER" id="PTHR20857:SF23">
    <property type="entry name" value="THIAMINE BIOSYNTHETIC BIFUNCTIONAL ENZYME"/>
    <property type="match status" value="1"/>
</dbReference>
<comment type="catalytic activity">
    <reaction evidence="8 10 11">
        <text>2-(2-carboxy-4-methylthiazol-5-yl)ethyl phosphate + 4-amino-2-methyl-5-(diphosphooxymethyl)pyrimidine + 2 H(+) = thiamine phosphate + CO2 + diphosphate</text>
        <dbReference type="Rhea" id="RHEA:47848"/>
        <dbReference type="ChEBI" id="CHEBI:15378"/>
        <dbReference type="ChEBI" id="CHEBI:16526"/>
        <dbReference type="ChEBI" id="CHEBI:33019"/>
        <dbReference type="ChEBI" id="CHEBI:37575"/>
        <dbReference type="ChEBI" id="CHEBI:57841"/>
        <dbReference type="ChEBI" id="CHEBI:62890"/>
        <dbReference type="EC" id="2.5.1.3"/>
    </reaction>
</comment>
<dbReference type="GO" id="GO:0005737">
    <property type="term" value="C:cytoplasm"/>
    <property type="evidence" value="ECO:0007669"/>
    <property type="project" value="TreeGrafter"/>
</dbReference>
<dbReference type="RefSeq" id="WP_133672685.1">
    <property type="nucleotide sequence ID" value="NZ_SNZW01000014.1"/>
</dbReference>
<feature type="binding site" evidence="10">
    <location>
        <position position="90"/>
    </location>
    <ligand>
        <name>Mg(2+)</name>
        <dbReference type="ChEBI" id="CHEBI:18420"/>
    </ligand>
</feature>
<evidence type="ECO:0000256" key="4">
    <source>
        <dbReference type="ARBA" id="ARBA00022723"/>
    </source>
</evidence>
<dbReference type="InterPro" id="IPR022998">
    <property type="entry name" value="ThiamineP_synth_TenI"/>
</dbReference>
<dbReference type="FunFam" id="3.20.20.70:FF:000096">
    <property type="entry name" value="Thiamine-phosphate synthase"/>
    <property type="match status" value="1"/>
</dbReference>
<dbReference type="InterPro" id="IPR013785">
    <property type="entry name" value="Aldolase_TIM"/>
</dbReference>
<dbReference type="EMBL" id="SNZW01000014">
    <property type="protein sequence ID" value="TDS15043.1"/>
    <property type="molecule type" value="Genomic_DNA"/>
</dbReference>
<dbReference type="PANTHER" id="PTHR20857">
    <property type="entry name" value="THIAMINE-PHOSPHATE PYROPHOSPHORYLASE"/>
    <property type="match status" value="1"/>
</dbReference>
<evidence type="ECO:0000256" key="5">
    <source>
        <dbReference type="ARBA" id="ARBA00022842"/>
    </source>
</evidence>
<evidence type="ECO:0000256" key="6">
    <source>
        <dbReference type="ARBA" id="ARBA00022977"/>
    </source>
</evidence>
<dbReference type="SUPFAM" id="SSF51391">
    <property type="entry name" value="Thiamin phosphate synthase"/>
    <property type="match status" value="1"/>
</dbReference>
<dbReference type="GO" id="GO:0009228">
    <property type="term" value="P:thiamine biosynthetic process"/>
    <property type="evidence" value="ECO:0007669"/>
    <property type="project" value="UniProtKB-KW"/>
</dbReference>
<comment type="function">
    <text evidence="1 10">Condenses 4-methyl-5-(beta-hydroxyethyl)thiazole monophosphate (THZ-P) and 2-methyl-4-amino-5-hydroxymethyl pyrimidine pyrophosphate (HMP-PP) to form thiamine monophosphate (TMP).</text>
</comment>
<dbReference type="GO" id="GO:0004789">
    <property type="term" value="F:thiamine-phosphate diphosphorylase activity"/>
    <property type="evidence" value="ECO:0007669"/>
    <property type="project" value="UniProtKB-UniRule"/>
</dbReference>
<feature type="binding site" evidence="10">
    <location>
        <position position="109"/>
    </location>
    <ligand>
        <name>4-amino-2-methyl-5-(diphosphooxymethyl)pyrimidine</name>
        <dbReference type="ChEBI" id="CHEBI:57841"/>
    </ligand>
</feature>
<dbReference type="AlphaFoldDB" id="A0A4R7D232"/>
<dbReference type="CDD" id="cd00564">
    <property type="entry name" value="TMP_TenI"/>
    <property type="match status" value="1"/>
</dbReference>
<feature type="domain" description="Thiamine phosphate synthase/TenI" evidence="13">
    <location>
        <begin position="8"/>
        <end position="190"/>
    </location>
</feature>
<dbReference type="NCBIfam" id="TIGR00693">
    <property type="entry name" value="thiE"/>
    <property type="match status" value="1"/>
</dbReference>
<dbReference type="OrthoDB" id="9812206at2"/>
<comment type="caution">
    <text evidence="14">The sequence shown here is derived from an EMBL/GenBank/DDBJ whole genome shotgun (WGS) entry which is preliminary data.</text>
</comment>
<sequence length="213" mass="22965">MPKVDYALMYVTDDSIRDDHSFFAILEAALKGGATIVQLREKTCDTATFYKRAIRCKELCGTYQIPLLINDRLDIALAIDADGVHIGQSDMPYNVARELLGNEKIIGLSVSTTAQAIKSDAQSADYIGISPIFSTNTKTNDLAKPLGISGLKEIRELYTKPIVCIGGIHKENTKEIIANGADGIAVVSAISKAEDAEAATKKLKDIICKTGTN</sequence>
<organism evidence="14 15">
    <name type="scientific">Maribacter caenipelagi</name>
    <dbReference type="NCBI Taxonomy" id="1447781"/>
    <lineage>
        <taxon>Bacteria</taxon>
        <taxon>Pseudomonadati</taxon>
        <taxon>Bacteroidota</taxon>
        <taxon>Flavobacteriia</taxon>
        <taxon>Flavobacteriales</taxon>
        <taxon>Flavobacteriaceae</taxon>
        <taxon>Maribacter</taxon>
    </lineage>
</organism>
<keyword evidence="4 10" id="KW-0479">Metal-binding</keyword>
<feature type="binding site" evidence="10">
    <location>
        <position position="71"/>
    </location>
    <ligand>
        <name>Mg(2+)</name>
        <dbReference type="ChEBI" id="CHEBI:18420"/>
    </ligand>
</feature>
<evidence type="ECO:0000313" key="15">
    <source>
        <dbReference type="Proteomes" id="UP000295274"/>
    </source>
</evidence>
<dbReference type="InterPro" id="IPR034291">
    <property type="entry name" value="TMP_synthase"/>
</dbReference>
<dbReference type="EC" id="2.5.1.3" evidence="10"/>
<proteinExistence type="inferred from homology"/>
<evidence type="ECO:0000256" key="3">
    <source>
        <dbReference type="ARBA" id="ARBA00022679"/>
    </source>
</evidence>
<feature type="binding site" evidence="10">
    <location>
        <begin position="135"/>
        <end position="137"/>
    </location>
    <ligand>
        <name>2-[(2R,5Z)-2-carboxy-4-methylthiazol-5(2H)-ylidene]ethyl phosphate</name>
        <dbReference type="ChEBI" id="CHEBI:62899"/>
    </ligand>
</feature>
<feature type="binding site" evidence="10">
    <location>
        <position position="167"/>
    </location>
    <ligand>
        <name>2-[(2R,5Z)-2-carboxy-4-methylthiazol-5(2H)-ylidene]ethyl phosphate</name>
        <dbReference type="ChEBI" id="CHEBI:62899"/>
    </ligand>
</feature>
<comment type="catalytic activity">
    <reaction evidence="7 10 11">
        <text>4-methyl-5-(2-phosphooxyethyl)-thiazole + 4-amino-2-methyl-5-(diphosphooxymethyl)pyrimidine + H(+) = thiamine phosphate + diphosphate</text>
        <dbReference type="Rhea" id="RHEA:22328"/>
        <dbReference type="ChEBI" id="CHEBI:15378"/>
        <dbReference type="ChEBI" id="CHEBI:33019"/>
        <dbReference type="ChEBI" id="CHEBI:37575"/>
        <dbReference type="ChEBI" id="CHEBI:57841"/>
        <dbReference type="ChEBI" id="CHEBI:58296"/>
        <dbReference type="EC" id="2.5.1.3"/>
    </reaction>
</comment>
<reference evidence="14 15" key="1">
    <citation type="submission" date="2019-03" db="EMBL/GenBank/DDBJ databases">
        <title>Genomic Encyclopedia of Type Strains, Phase III (KMG-III): the genomes of soil and plant-associated and newly described type strains.</title>
        <authorList>
            <person name="Whitman W."/>
        </authorList>
    </citation>
    <scope>NUCLEOTIDE SEQUENCE [LARGE SCALE GENOMIC DNA]</scope>
    <source>
        <strain evidence="14 15">CECT 8455</strain>
    </source>
</reference>
<feature type="binding site" evidence="10">
    <location>
        <position position="138"/>
    </location>
    <ligand>
        <name>4-amino-2-methyl-5-(diphosphooxymethyl)pyrimidine</name>
        <dbReference type="ChEBI" id="CHEBI:57841"/>
    </ligand>
</feature>
<dbReference type="GO" id="GO:0000287">
    <property type="term" value="F:magnesium ion binding"/>
    <property type="evidence" value="ECO:0007669"/>
    <property type="project" value="UniProtKB-UniRule"/>
</dbReference>
<accession>A0A4R7D232</accession>
<feature type="binding site" evidence="10">
    <location>
        <begin position="38"/>
        <end position="42"/>
    </location>
    <ligand>
        <name>4-amino-2-methyl-5-(diphosphooxymethyl)pyrimidine</name>
        <dbReference type="ChEBI" id="CHEBI:57841"/>
    </ligand>
</feature>
<dbReference type="InterPro" id="IPR036206">
    <property type="entry name" value="ThiamineP_synth_sf"/>
</dbReference>
<dbReference type="HAMAP" id="MF_00097">
    <property type="entry name" value="TMP_synthase"/>
    <property type="match status" value="1"/>
</dbReference>
<gene>
    <name evidence="10" type="primary">thiE</name>
    <name evidence="14" type="ORF">DFQ03_1679</name>
</gene>
<dbReference type="Gene3D" id="3.20.20.70">
    <property type="entry name" value="Aldolase class I"/>
    <property type="match status" value="1"/>
</dbReference>
<keyword evidence="6 10" id="KW-0784">Thiamine biosynthesis</keyword>
<evidence type="ECO:0000256" key="2">
    <source>
        <dbReference type="ARBA" id="ARBA00005165"/>
    </source>
</evidence>
<keyword evidence="3 10" id="KW-0808">Transferase</keyword>
<comment type="similarity">
    <text evidence="10 11">Belongs to the thiamine-phosphate synthase family.</text>
</comment>
<name>A0A4R7D232_9FLAO</name>
<evidence type="ECO:0000256" key="1">
    <source>
        <dbReference type="ARBA" id="ARBA00003814"/>
    </source>
</evidence>
<evidence type="ECO:0000256" key="11">
    <source>
        <dbReference type="RuleBase" id="RU003826"/>
    </source>
</evidence>
<comment type="catalytic activity">
    <reaction evidence="9 10 11">
        <text>2-[(2R,5Z)-2-carboxy-4-methylthiazol-5(2H)-ylidene]ethyl phosphate + 4-amino-2-methyl-5-(diphosphooxymethyl)pyrimidine + 2 H(+) = thiamine phosphate + CO2 + diphosphate</text>
        <dbReference type="Rhea" id="RHEA:47844"/>
        <dbReference type="ChEBI" id="CHEBI:15378"/>
        <dbReference type="ChEBI" id="CHEBI:16526"/>
        <dbReference type="ChEBI" id="CHEBI:33019"/>
        <dbReference type="ChEBI" id="CHEBI:37575"/>
        <dbReference type="ChEBI" id="CHEBI:57841"/>
        <dbReference type="ChEBI" id="CHEBI:62899"/>
        <dbReference type="EC" id="2.5.1.3"/>
    </reaction>
</comment>
<keyword evidence="5 10" id="KW-0460">Magnesium</keyword>
<evidence type="ECO:0000256" key="8">
    <source>
        <dbReference type="ARBA" id="ARBA00047851"/>
    </source>
</evidence>
<evidence type="ECO:0000259" key="13">
    <source>
        <dbReference type="Pfam" id="PF02581"/>
    </source>
</evidence>
<feature type="binding site" evidence="10">
    <location>
        <begin position="187"/>
        <end position="188"/>
    </location>
    <ligand>
        <name>2-[(2R,5Z)-2-carboxy-4-methylthiazol-5(2H)-ylidene]ethyl phosphate</name>
        <dbReference type="ChEBI" id="CHEBI:62899"/>
    </ligand>
</feature>
<protein>
    <recommendedName>
        <fullName evidence="10">Thiamine-phosphate synthase</fullName>
        <shortName evidence="10">TP synthase</shortName>
        <shortName evidence="10">TPS</shortName>
        <ecNumber evidence="10">2.5.1.3</ecNumber>
    </recommendedName>
    <alternativeName>
        <fullName evidence="10">Thiamine-phosphate pyrophosphorylase</fullName>
        <shortName evidence="10">TMP pyrophosphorylase</shortName>
        <shortName evidence="10">TMP-PPase</shortName>
    </alternativeName>
</protein>
<comment type="pathway">
    <text evidence="2 10 12">Cofactor biosynthesis; thiamine diphosphate biosynthesis; thiamine phosphate from 4-amino-2-methyl-5-diphosphomethylpyrimidine and 4-methyl-5-(2-phosphoethyl)-thiazole: step 1/1.</text>
</comment>
<dbReference type="GO" id="GO:0009229">
    <property type="term" value="P:thiamine diphosphate biosynthetic process"/>
    <property type="evidence" value="ECO:0007669"/>
    <property type="project" value="UniProtKB-UniRule"/>
</dbReference>
<comment type="cofactor">
    <cofactor evidence="10">
        <name>Mg(2+)</name>
        <dbReference type="ChEBI" id="CHEBI:18420"/>
    </cofactor>
    <text evidence="10">Binds 1 Mg(2+) ion per subunit.</text>
</comment>
<feature type="binding site" evidence="10">
    <location>
        <position position="70"/>
    </location>
    <ligand>
        <name>4-amino-2-methyl-5-(diphosphooxymethyl)pyrimidine</name>
        <dbReference type="ChEBI" id="CHEBI:57841"/>
    </ligand>
</feature>
<keyword evidence="15" id="KW-1185">Reference proteome</keyword>